<reference evidence="2 3" key="1">
    <citation type="submission" date="2020-04" db="EMBL/GenBank/DDBJ databases">
        <title>Characterization and engineering of Streptomyces griseofuscus DSM40191 as a potential heterologous host for expression of BGCs.</title>
        <authorList>
            <person name="Gren T."/>
            <person name="Whitford C.M."/>
            <person name="Mohite O.S."/>
            <person name="Joergensen T.S."/>
            <person name="Nielsen J.B."/>
            <person name="Lee S.Y."/>
            <person name="Weber T."/>
        </authorList>
    </citation>
    <scope>NUCLEOTIDE SEQUENCE [LARGE SCALE GENOMIC DNA]</scope>
    <source>
        <strain evidence="2 3">DSM 40191</strain>
    </source>
</reference>
<dbReference type="Proteomes" id="UP000516422">
    <property type="component" value="Chromosome"/>
</dbReference>
<gene>
    <name evidence="2" type="ORF">HEP81_00954</name>
</gene>
<accession>A0A7H1PTA8</accession>
<evidence type="ECO:0000256" key="1">
    <source>
        <dbReference type="SAM" id="MobiDB-lite"/>
    </source>
</evidence>
<evidence type="ECO:0000313" key="2">
    <source>
        <dbReference type="EMBL" id="QNT91288.1"/>
    </source>
</evidence>
<name>A0A7H1PTA8_9ACTN</name>
<sequence>MLAAVISHVHRSAASGSRSRGRVQPKVCLNSLNVCSRSNEAAVTTVTDTTNYGKAEAQA</sequence>
<dbReference type="EMBL" id="CP051006">
    <property type="protein sequence ID" value="QNT91288.1"/>
    <property type="molecule type" value="Genomic_DNA"/>
</dbReference>
<evidence type="ECO:0000313" key="3">
    <source>
        <dbReference type="Proteomes" id="UP000516422"/>
    </source>
</evidence>
<organism evidence="2 3">
    <name type="scientific">Streptomyces griseofuscus</name>
    <dbReference type="NCBI Taxonomy" id="146922"/>
    <lineage>
        <taxon>Bacteria</taxon>
        <taxon>Bacillati</taxon>
        <taxon>Actinomycetota</taxon>
        <taxon>Actinomycetes</taxon>
        <taxon>Kitasatosporales</taxon>
        <taxon>Streptomycetaceae</taxon>
        <taxon>Streptomyces</taxon>
    </lineage>
</organism>
<protein>
    <submittedName>
        <fullName evidence="2">Uncharacterized protein</fullName>
    </submittedName>
</protein>
<dbReference type="KEGG" id="sgf:HEP81_00954"/>
<dbReference type="AlphaFoldDB" id="A0A7H1PTA8"/>
<feature type="region of interest" description="Disordered" evidence="1">
    <location>
        <begin position="1"/>
        <end position="22"/>
    </location>
</feature>
<proteinExistence type="predicted"/>